<evidence type="ECO:0000256" key="14">
    <source>
        <dbReference type="ARBA" id="ARBA00041133"/>
    </source>
</evidence>
<evidence type="ECO:0000256" key="3">
    <source>
        <dbReference type="ARBA" id="ARBA00022475"/>
    </source>
</evidence>
<dbReference type="InterPro" id="IPR050093">
    <property type="entry name" value="ABC_SmlMolc_Importer"/>
</dbReference>
<dbReference type="GO" id="GO:1901238">
    <property type="term" value="F:ABC-type tungstate transporter activity"/>
    <property type="evidence" value="ECO:0007669"/>
    <property type="project" value="UniProtKB-EC"/>
</dbReference>
<evidence type="ECO:0000256" key="1">
    <source>
        <dbReference type="ARBA" id="ARBA00004202"/>
    </source>
</evidence>
<dbReference type="InterPro" id="IPR027417">
    <property type="entry name" value="P-loop_NTPase"/>
</dbReference>
<dbReference type="Pfam" id="PF00005">
    <property type="entry name" value="ABC_tran"/>
    <property type="match status" value="1"/>
</dbReference>
<dbReference type="GeneID" id="3702408"/>
<comment type="function">
    <text evidence="16">Part of the ABC transporter complex WtpABC involved in molybdate/tungstate import. Responsible for energy coupling to the transport system.</text>
</comment>
<evidence type="ECO:0000259" key="17">
    <source>
        <dbReference type="PROSITE" id="PS50893"/>
    </source>
</evidence>
<keyword evidence="10" id="KW-0472">Membrane</keyword>
<comment type="subunit">
    <text evidence="12">The complex is composed of two ATP-binding proteins (WtpC), two transmembrane proteins (WtpB) and a solute-binding protein (WtpA).</text>
</comment>
<dbReference type="KEGG" id="nph:NP_3932A"/>
<name>A0A1U7EXW7_NATPD</name>
<dbReference type="SUPFAM" id="SSF52540">
    <property type="entry name" value="P-loop containing nucleoside triphosphate hydrolases"/>
    <property type="match status" value="1"/>
</dbReference>
<evidence type="ECO:0000256" key="13">
    <source>
        <dbReference type="ARBA" id="ARBA00039025"/>
    </source>
</evidence>
<protein>
    <recommendedName>
        <fullName evidence="14">Molybdate/tungstate import ATP-binding protein WtpC</fullName>
        <ecNumber evidence="13">7.3.2.6</ecNumber>
    </recommendedName>
</protein>
<evidence type="ECO:0000256" key="11">
    <source>
        <dbReference type="ARBA" id="ARBA00038307"/>
    </source>
</evidence>
<dbReference type="PANTHER" id="PTHR42781">
    <property type="entry name" value="SPERMIDINE/PUTRESCINE IMPORT ATP-BINDING PROTEIN POTA"/>
    <property type="match status" value="1"/>
</dbReference>
<dbReference type="PROSITE" id="PS50893">
    <property type="entry name" value="ABC_TRANSPORTER_2"/>
    <property type="match status" value="1"/>
</dbReference>
<keyword evidence="19" id="KW-1185">Reference proteome</keyword>
<keyword evidence="4" id="KW-0410">Iron transport</keyword>
<gene>
    <name evidence="18" type="primary">abc13a</name>
    <name evidence="18" type="ordered locus">NP_3932A</name>
</gene>
<dbReference type="EC" id="7.3.2.6" evidence="13"/>
<comment type="similarity">
    <text evidence="11">Belongs to the ABC transporter superfamily. Sulfate/tungstate importer (TC 3.A.1.6) family.</text>
</comment>
<dbReference type="AlphaFoldDB" id="A0A1U7EXW7"/>
<dbReference type="PROSITE" id="PS00211">
    <property type="entry name" value="ABC_TRANSPORTER_1"/>
    <property type="match status" value="1"/>
</dbReference>
<dbReference type="Pfam" id="PF08402">
    <property type="entry name" value="TOBE_2"/>
    <property type="match status" value="1"/>
</dbReference>
<comment type="subcellular location">
    <subcellularLocation>
        <location evidence="1">Cell membrane</location>
        <topology evidence="1">Peripheral membrane protein</topology>
    </subcellularLocation>
</comment>
<dbReference type="FunFam" id="3.40.50.300:FF:000425">
    <property type="entry name" value="Probable ABC transporter, ATP-binding subunit"/>
    <property type="match status" value="1"/>
</dbReference>
<comment type="catalytic activity">
    <reaction evidence="15">
        <text>tungstate(in) + ATP + H2O = tungstate(out) + ADP + phosphate + H(+)</text>
        <dbReference type="Rhea" id="RHEA:35027"/>
        <dbReference type="ChEBI" id="CHEBI:15377"/>
        <dbReference type="ChEBI" id="CHEBI:15378"/>
        <dbReference type="ChEBI" id="CHEBI:30616"/>
        <dbReference type="ChEBI" id="CHEBI:43474"/>
        <dbReference type="ChEBI" id="CHEBI:46502"/>
        <dbReference type="ChEBI" id="CHEBI:456216"/>
        <dbReference type="EC" id="7.3.2.6"/>
    </reaction>
</comment>
<dbReference type="InterPro" id="IPR003439">
    <property type="entry name" value="ABC_transporter-like_ATP-bd"/>
</dbReference>
<sequence length="367" mass="40043">MTLELDGVSYRYGDTDVLASVDLRLDDGESAAVLGPSGCGKTTLVQLVAGHLRPTAGRIRLDGDDVTADPPEERDVGVVFQESTLFPHLTVAENVGYGLTAADVPDDRRQRRVDELLELVGLDDRRDAAPSSLSGGEKRRIELARALAPRPDVLVLDEPLSALDRQLKGRLRRDVDRLRRETDVTMLVVTHDQPTATALSDRLAVLHEGQFTGVGTPTALREDPPSAFVASFVGRENVVEATVRSRQPPELSVCGRRLRLAELPDECGSEEEEEEVACCIPPDAIELTVDGDEPAEERPTALRLQGAVDHVAELGREYSVFVRLQNDETLRVEQRQSPPVGASVRLAVERSAIRLFADLPTSPCQGR</sequence>
<keyword evidence="9" id="KW-0406">Ion transport</keyword>
<dbReference type="GO" id="GO:0015408">
    <property type="term" value="F:ABC-type ferric iron transporter activity"/>
    <property type="evidence" value="ECO:0007669"/>
    <property type="project" value="InterPro"/>
</dbReference>
<proteinExistence type="inferred from homology"/>
<dbReference type="Gene3D" id="2.40.50.100">
    <property type="match status" value="1"/>
</dbReference>
<evidence type="ECO:0000256" key="8">
    <source>
        <dbReference type="ARBA" id="ARBA00023004"/>
    </source>
</evidence>
<accession>A0A1U7EXW7</accession>
<keyword evidence="6" id="KW-0547">Nucleotide-binding</keyword>
<dbReference type="STRING" id="348780.NP_3932A"/>
<organism evidence="18 19">
    <name type="scientific">Natronomonas pharaonis (strain ATCC 35678 / DSM 2160 / CIP 103997 / JCM 8858 / NBRC 14720 / NCIMB 2260 / Gabara)</name>
    <name type="common">Halobacterium pharaonis</name>
    <dbReference type="NCBI Taxonomy" id="348780"/>
    <lineage>
        <taxon>Archaea</taxon>
        <taxon>Methanobacteriati</taxon>
        <taxon>Methanobacteriota</taxon>
        <taxon>Stenosarchaea group</taxon>
        <taxon>Halobacteria</taxon>
        <taxon>Halobacteriales</taxon>
        <taxon>Natronomonadaceae</taxon>
        <taxon>Natronomonas</taxon>
    </lineage>
</organism>
<dbReference type="Proteomes" id="UP000002698">
    <property type="component" value="Chromosome"/>
</dbReference>
<feature type="domain" description="ABC transporter" evidence="17">
    <location>
        <begin position="3"/>
        <end position="233"/>
    </location>
</feature>
<dbReference type="InterPro" id="IPR013611">
    <property type="entry name" value="Transp-assoc_OB_typ2"/>
</dbReference>
<dbReference type="eggNOG" id="arCOG00177">
    <property type="taxonomic scope" value="Archaea"/>
</dbReference>
<dbReference type="RefSeq" id="WP_011323674.1">
    <property type="nucleotide sequence ID" value="NC_007426.1"/>
</dbReference>
<dbReference type="InterPro" id="IPR008995">
    <property type="entry name" value="Mo/tungstate-bd_C_term_dom"/>
</dbReference>
<evidence type="ECO:0000256" key="6">
    <source>
        <dbReference type="ARBA" id="ARBA00022741"/>
    </source>
</evidence>
<evidence type="ECO:0000256" key="4">
    <source>
        <dbReference type="ARBA" id="ARBA00022496"/>
    </source>
</evidence>
<evidence type="ECO:0000313" key="18">
    <source>
        <dbReference type="EMBL" id="CAI50057.1"/>
    </source>
</evidence>
<dbReference type="GO" id="GO:0043190">
    <property type="term" value="C:ATP-binding cassette (ABC) transporter complex"/>
    <property type="evidence" value="ECO:0007669"/>
    <property type="project" value="InterPro"/>
</dbReference>
<dbReference type="CDD" id="cd03259">
    <property type="entry name" value="ABC_Carb_Solutes_like"/>
    <property type="match status" value="1"/>
</dbReference>
<dbReference type="SMART" id="SM00382">
    <property type="entry name" value="AAA"/>
    <property type="match status" value="1"/>
</dbReference>
<dbReference type="InterPro" id="IPR003593">
    <property type="entry name" value="AAA+_ATPase"/>
</dbReference>
<dbReference type="HOGENOM" id="CLU_000604_1_1_2"/>
<keyword evidence="2" id="KW-0813">Transport</keyword>
<evidence type="ECO:0000256" key="5">
    <source>
        <dbReference type="ARBA" id="ARBA00022505"/>
    </source>
</evidence>
<dbReference type="GO" id="GO:0005524">
    <property type="term" value="F:ATP binding"/>
    <property type="evidence" value="ECO:0007669"/>
    <property type="project" value="UniProtKB-KW"/>
</dbReference>
<dbReference type="OrthoDB" id="18368at2157"/>
<dbReference type="EMBL" id="CR936257">
    <property type="protein sequence ID" value="CAI50057.1"/>
    <property type="molecule type" value="Genomic_DNA"/>
</dbReference>
<dbReference type="GO" id="GO:0016887">
    <property type="term" value="F:ATP hydrolysis activity"/>
    <property type="evidence" value="ECO:0007669"/>
    <property type="project" value="InterPro"/>
</dbReference>
<evidence type="ECO:0000313" key="19">
    <source>
        <dbReference type="Proteomes" id="UP000002698"/>
    </source>
</evidence>
<dbReference type="Gene3D" id="3.40.50.300">
    <property type="entry name" value="P-loop containing nucleotide triphosphate hydrolases"/>
    <property type="match status" value="1"/>
</dbReference>
<evidence type="ECO:0000256" key="12">
    <source>
        <dbReference type="ARBA" id="ARBA00038781"/>
    </source>
</evidence>
<reference evidence="18 19" key="1">
    <citation type="journal article" date="2005" name="Genome Res.">
        <title>Living with two extremes: conclusions from the genome sequence of Natronomonas pharaonis.</title>
        <authorList>
            <person name="Falb M."/>
            <person name="Pfeiffer F."/>
            <person name="Palm P."/>
            <person name="Rodewald K."/>
            <person name="Hickmann V."/>
            <person name="Tittor J."/>
            <person name="Oesterhelt D."/>
        </authorList>
    </citation>
    <scope>NUCLEOTIDE SEQUENCE [LARGE SCALE GENOMIC DNA]</scope>
    <source>
        <strain evidence="19">ATCC 35678 / DSM 2160 / CIP 103997 / JCM 8858 / NBRC 14720 / NCIMB 2260 / Gabara</strain>
    </source>
</reference>
<evidence type="ECO:0000256" key="15">
    <source>
        <dbReference type="ARBA" id="ARBA00047936"/>
    </source>
</evidence>
<evidence type="ECO:0000256" key="2">
    <source>
        <dbReference type="ARBA" id="ARBA00022448"/>
    </source>
</evidence>
<dbReference type="InterPro" id="IPR017871">
    <property type="entry name" value="ABC_transporter-like_CS"/>
</dbReference>
<dbReference type="InterPro" id="IPR015853">
    <property type="entry name" value="ABC_transpr_FbpC"/>
</dbReference>
<evidence type="ECO:0000256" key="9">
    <source>
        <dbReference type="ARBA" id="ARBA00023065"/>
    </source>
</evidence>
<keyword evidence="7 18" id="KW-0067">ATP-binding</keyword>
<dbReference type="SUPFAM" id="SSF50331">
    <property type="entry name" value="MOP-like"/>
    <property type="match status" value="1"/>
</dbReference>
<keyword evidence="8" id="KW-0408">Iron</keyword>
<keyword evidence="3" id="KW-1003">Cell membrane</keyword>
<evidence type="ECO:0000256" key="7">
    <source>
        <dbReference type="ARBA" id="ARBA00022840"/>
    </source>
</evidence>
<dbReference type="EnsemblBacteria" id="CAI50057">
    <property type="protein sequence ID" value="CAI50057"/>
    <property type="gene ID" value="NP_3932A"/>
</dbReference>
<evidence type="ECO:0000256" key="10">
    <source>
        <dbReference type="ARBA" id="ARBA00023136"/>
    </source>
</evidence>
<evidence type="ECO:0000256" key="16">
    <source>
        <dbReference type="ARBA" id="ARBA00057369"/>
    </source>
</evidence>
<dbReference type="PANTHER" id="PTHR42781:SF4">
    <property type="entry name" value="SPERMIDINE_PUTRESCINE IMPORT ATP-BINDING PROTEIN POTA"/>
    <property type="match status" value="1"/>
</dbReference>
<keyword evidence="5" id="KW-0500">Molybdenum</keyword>